<dbReference type="GO" id="GO:0043041">
    <property type="term" value="P:amino acid activation for nonribosomal peptide biosynthetic process"/>
    <property type="evidence" value="ECO:0007669"/>
    <property type="project" value="TreeGrafter"/>
</dbReference>
<dbReference type="PANTHER" id="PTHR44394:SF1">
    <property type="entry name" value="BETA-ALANINE-ACTIVATING ENZYME"/>
    <property type="match status" value="1"/>
</dbReference>
<dbReference type="InterPro" id="IPR011047">
    <property type="entry name" value="Quinoprotein_ADH-like_sf"/>
</dbReference>
<protein>
    <submittedName>
        <fullName evidence="1">AASDH</fullName>
        <ecNumber evidence="1">6.2.1.-</ecNumber>
    </submittedName>
</protein>
<dbReference type="GO" id="GO:0016874">
    <property type="term" value="F:ligase activity"/>
    <property type="evidence" value="ECO:0007669"/>
    <property type="project" value="UniProtKB-KW"/>
</dbReference>
<dbReference type="InterPro" id="IPR015943">
    <property type="entry name" value="WD40/YVTN_repeat-like_dom_sf"/>
</dbReference>
<keyword evidence="2" id="KW-1185">Reference proteome</keyword>
<gene>
    <name evidence="1" type="ORF">MCOR_45097</name>
</gene>
<name>A0A6J8DWD4_MYTCO</name>
<proteinExistence type="predicted"/>
<dbReference type="OrthoDB" id="408177at2759"/>
<dbReference type="Gene3D" id="2.130.10.10">
    <property type="entry name" value="YVTN repeat-like/Quinoprotein amine dehydrogenase"/>
    <property type="match status" value="1"/>
</dbReference>
<dbReference type="SUPFAM" id="SSF50998">
    <property type="entry name" value="Quinoprotein alcohol dehydrogenase-like"/>
    <property type="match status" value="1"/>
</dbReference>
<evidence type="ECO:0000313" key="1">
    <source>
        <dbReference type="EMBL" id="CAC5412072.1"/>
    </source>
</evidence>
<keyword evidence="1" id="KW-0436">Ligase</keyword>
<dbReference type="InterPro" id="IPR052091">
    <property type="entry name" value="Beta-ala_Activ/Resist"/>
</dbReference>
<dbReference type="Gene3D" id="2.40.10.480">
    <property type="match status" value="1"/>
</dbReference>
<dbReference type="AlphaFoldDB" id="A0A6J8DWD4"/>
<sequence>MNGDIWWKYQTGGEIKSSTVVDPVTSLVILGSHDQCLHAVKKKVWCTMIGHSSIFASPCVSSQPHLIVCATLGGIVVALHGTWKFKAEDLVFSSPTVVDNVILIESNDCHFLFEAEQSNELKTDTIKNGTKQKNGKVKKFVTFASTDGYLYIVDFCSGEIVLKHFLSGQIFSSPVVYDNCLVVGCRNDFVYCLSIE</sequence>
<accession>A0A6J8DWD4</accession>
<dbReference type="PANTHER" id="PTHR44394">
    <property type="entry name" value="BETA-ALANINE-ACTIVATING ENZYME"/>
    <property type="match status" value="1"/>
</dbReference>
<organism evidence="1 2">
    <name type="scientific">Mytilus coruscus</name>
    <name type="common">Sea mussel</name>
    <dbReference type="NCBI Taxonomy" id="42192"/>
    <lineage>
        <taxon>Eukaryota</taxon>
        <taxon>Metazoa</taxon>
        <taxon>Spiralia</taxon>
        <taxon>Lophotrochozoa</taxon>
        <taxon>Mollusca</taxon>
        <taxon>Bivalvia</taxon>
        <taxon>Autobranchia</taxon>
        <taxon>Pteriomorphia</taxon>
        <taxon>Mytilida</taxon>
        <taxon>Mytiloidea</taxon>
        <taxon>Mytilidae</taxon>
        <taxon>Mytilinae</taxon>
        <taxon>Mytilus</taxon>
    </lineage>
</organism>
<dbReference type="EMBL" id="CACVKT020007970">
    <property type="protein sequence ID" value="CAC5412072.1"/>
    <property type="molecule type" value="Genomic_DNA"/>
</dbReference>
<evidence type="ECO:0000313" key="2">
    <source>
        <dbReference type="Proteomes" id="UP000507470"/>
    </source>
</evidence>
<dbReference type="Proteomes" id="UP000507470">
    <property type="component" value="Unassembled WGS sequence"/>
</dbReference>
<dbReference type="EC" id="6.2.1.-" evidence="1"/>
<reference evidence="1 2" key="1">
    <citation type="submission" date="2020-06" db="EMBL/GenBank/DDBJ databases">
        <authorList>
            <person name="Li R."/>
            <person name="Bekaert M."/>
        </authorList>
    </citation>
    <scope>NUCLEOTIDE SEQUENCE [LARGE SCALE GENOMIC DNA]</scope>
    <source>
        <strain evidence="2">wild</strain>
    </source>
</reference>